<evidence type="ECO:0000256" key="1">
    <source>
        <dbReference type="SAM" id="MobiDB-lite"/>
    </source>
</evidence>
<feature type="chain" id="PRO_5005186898" evidence="2">
    <location>
        <begin position="19"/>
        <end position="167"/>
    </location>
</feature>
<dbReference type="VEuPathDB" id="CryptoDB:Vbra_20066"/>
<organism evidence="3 4">
    <name type="scientific">Vitrella brassicaformis (strain CCMP3155)</name>
    <dbReference type="NCBI Taxonomy" id="1169540"/>
    <lineage>
        <taxon>Eukaryota</taxon>
        <taxon>Sar</taxon>
        <taxon>Alveolata</taxon>
        <taxon>Colpodellida</taxon>
        <taxon>Vitrellaceae</taxon>
        <taxon>Vitrella</taxon>
    </lineage>
</organism>
<name>A0A0G4EA46_VITBC</name>
<dbReference type="InParanoid" id="A0A0G4EA46"/>
<evidence type="ECO:0000256" key="2">
    <source>
        <dbReference type="SAM" id="SignalP"/>
    </source>
</evidence>
<dbReference type="Proteomes" id="UP000041254">
    <property type="component" value="Unassembled WGS sequence"/>
</dbReference>
<proteinExistence type="predicted"/>
<feature type="signal peptide" evidence="2">
    <location>
        <begin position="1"/>
        <end position="18"/>
    </location>
</feature>
<evidence type="ECO:0000313" key="3">
    <source>
        <dbReference type="EMBL" id="CEL92111.1"/>
    </source>
</evidence>
<dbReference type="EMBL" id="CDMY01000047">
    <property type="protein sequence ID" value="CEL92111.1"/>
    <property type="molecule type" value="Genomic_DNA"/>
</dbReference>
<reference evidence="3 4" key="1">
    <citation type="submission" date="2014-11" db="EMBL/GenBank/DDBJ databases">
        <authorList>
            <person name="Zhu J."/>
            <person name="Qi W."/>
            <person name="Song R."/>
        </authorList>
    </citation>
    <scope>NUCLEOTIDE SEQUENCE [LARGE SCALE GENOMIC DNA]</scope>
</reference>
<dbReference type="AlphaFoldDB" id="A0A0G4EA46"/>
<sequence length="167" mass="19386">MFKDHCIVLFIAVMASRALQVGVQMRFWLFLLVAVSQTGQQPTLAQMQAERYVWTSWRGEKLSNHSRADPAAKGVDTREVREEKRERRRKEEIKKNKGLARLRGYDFAIWNIPLGGLTAVKESLKRNFDETDLRMKWAAELGRLVLKINHKHGYKYKDVRGKMVGLA</sequence>
<protein>
    <submittedName>
        <fullName evidence="3">Uncharacterized protein</fullName>
    </submittedName>
</protein>
<accession>A0A0G4EA46</accession>
<keyword evidence="4" id="KW-1185">Reference proteome</keyword>
<gene>
    <name evidence="3" type="ORF">Vbra_20066</name>
</gene>
<keyword evidence="2" id="KW-0732">Signal</keyword>
<evidence type="ECO:0000313" key="4">
    <source>
        <dbReference type="Proteomes" id="UP000041254"/>
    </source>
</evidence>
<feature type="region of interest" description="Disordered" evidence="1">
    <location>
        <begin position="64"/>
        <end position="89"/>
    </location>
</feature>